<gene>
    <name evidence="2" type="ORF">WN51_05652</name>
</gene>
<evidence type="ECO:0000313" key="3">
    <source>
        <dbReference type="Proteomes" id="UP000053105"/>
    </source>
</evidence>
<feature type="compositionally biased region" description="Polar residues" evidence="1">
    <location>
        <begin position="193"/>
        <end position="204"/>
    </location>
</feature>
<protein>
    <submittedName>
        <fullName evidence="2">Uncharacterized protein</fullName>
    </submittedName>
</protein>
<evidence type="ECO:0000313" key="2">
    <source>
        <dbReference type="EMBL" id="KOX70216.1"/>
    </source>
</evidence>
<dbReference type="AlphaFoldDB" id="A0A0M8ZUE8"/>
<dbReference type="EMBL" id="KQ435874">
    <property type="protein sequence ID" value="KOX70216.1"/>
    <property type="molecule type" value="Genomic_DNA"/>
</dbReference>
<sequence length="353" mass="39463">MLDGKMNFGVVRKRERIERLCVFASESLPRLINGALIAATCLAQTRRLFSSRAAGRMPGEGNGRGETRSGPQNRENSRRGMRVAATLLKFNESVAIDIVYVMCKSQKSPYIITNNFAAKQPIPDLVRYIMMKEEEEEEGGGGGIHNSDYKFSRTLCEFTSQNLHKIKGLAVLKFRDDRLDKRLNEDEPRTQKFGANSGNIQNDSPLGEEKKKKKKEKEREDVMRITISSDFNGHRRSIRWKVDRSKGLDAVHKGKMGATWLGVQQGDNAMARHEAGKEGGGSSHWSSAIAVLFAVNLIVQSKICNLQCQPHSTLKQGGELKELHQVRNYVSKTVSKLVALIQKSACRKVLSCT</sequence>
<organism evidence="2 3">
    <name type="scientific">Melipona quadrifasciata</name>
    <dbReference type="NCBI Taxonomy" id="166423"/>
    <lineage>
        <taxon>Eukaryota</taxon>
        <taxon>Metazoa</taxon>
        <taxon>Ecdysozoa</taxon>
        <taxon>Arthropoda</taxon>
        <taxon>Hexapoda</taxon>
        <taxon>Insecta</taxon>
        <taxon>Pterygota</taxon>
        <taxon>Neoptera</taxon>
        <taxon>Endopterygota</taxon>
        <taxon>Hymenoptera</taxon>
        <taxon>Apocrita</taxon>
        <taxon>Aculeata</taxon>
        <taxon>Apoidea</taxon>
        <taxon>Anthophila</taxon>
        <taxon>Apidae</taxon>
        <taxon>Melipona</taxon>
    </lineage>
</organism>
<dbReference type="Proteomes" id="UP000053105">
    <property type="component" value="Unassembled WGS sequence"/>
</dbReference>
<feature type="region of interest" description="Disordered" evidence="1">
    <location>
        <begin position="183"/>
        <end position="220"/>
    </location>
</feature>
<name>A0A0M8ZUE8_9HYME</name>
<proteinExistence type="predicted"/>
<evidence type="ECO:0000256" key="1">
    <source>
        <dbReference type="SAM" id="MobiDB-lite"/>
    </source>
</evidence>
<feature type="region of interest" description="Disordered" evidence="1">
    <location>
        <begin position="52"/>
        <end position="78"/>
    </location>
</feature>
<keyword evidence="3" id="KW-1185">Reference proteome</keyword>
<reference evidence="2 3" key="1">
    <citation type="submission" date="2015-07" db="EMBL/GenBank/DDBJ databases">
        <title>The genome of Melipona quadrifasciata.</title>
        <authorList>
            <person name="Pan H."/>
            <person name="Kapheim K."/>
        </authorList>
    </citation>
    <scope>NUCLEOTIDE SEQUENCE [LARGE SCALE GENOMIC DNA]</scope>
    <source>
        <strain evidence="2">0111107301</strain>
        <tissue evidence="2">Whole body</tissue>
    </source>
</reference>
<accession>A0A0M8ZUE8</accession>